<sequence length="56" mass="6528">MLSPRRQFRVMVWDGVTPCKRALQHPVPQYNSRCPSGLHRKIGGFNNLSPYTRLIF</sequence>
<dbReference type="Proteomes" id="UP000018144">
    <property type="component" value="Unassembled WGS sequence"/>
</dbReference>
<reference evidence="1 2" key="1">
    <citation type="journal article" date="2013" name="PLoS Genet.">
        <title>The genome and development-dependent transcriptomes of Pyronema confluens: a window into fungal evolution.</title>
        <authorList>
            <person name="Traeger S."/>
            <person name="Altegoer F."/>
            <person name="Freitag M."/>
            <person name="Gabaldon T."/>
            <person name="Kempken F."/>
            <person name="Kumar A."/>
            <person name="Marcet-Houben M."/>
            <person name="Poggeler S."/>
            <person name="Stajich J.E."/>
            <person name="Nowrousian M."/>
        </authorList>
    </citation>
    <scope>NUCLEOTIDE SEQUENCE [LARGE SCALE GENOMIC DNA]</scope>
    <source>
        <strain evidence="2">CBS 100304</strain>
        <tissue evidence="1">Vegetative mycelium</tissue>
    </source>
</reference>
<proteinExistence type="predicted"/>
<dbReference type="AlphaFoldDB" id="U4LGT2"/>
<gene>
    <name evidence="1" type="ORF">PCON_01732</name>
</gene>
<evidence type="ECO:0000313" key="2">
    <source>
        <dbReference type="Proteomes" id="UP000018144"/>
    </source>
</evidence>
<accession>U4LGT2</accession>
<name>U4LGT2_PYROM</name>
<organism evidence="1 2">
    <name type="scientific">Pyronema omphalodes (strain CBS 100304)</name>
    <name type="common">Pyronema confluens</name>
    <dbReference type="NCBI Taxonomy" id="1076935"/>
    <lineage>
        <taxon>Eukaryota</taxon>
        <taxon>Fungi</taxon>
        <taxon>Dikarya</taxon>
        <taxon>Ascomycota</taxon>
        <taxon>Pezizomycotina</taxon>
        <taxon>Pezizomycetes</taxon>
        <taxon>Pezizales</taxon>
        <taxon>Pyronemataceae</taxon>
        <taxon>Pyronema</taxon>
    </lineage>
</organism>
<evidence type="ECO:0000313" key="1">
    <source>
        <dbReference type="EMBL" id="CCX15457.1"/>
    </source>
</evidence>
<dbReference type="EMBL" id="HF936168">
    <property type="protein sequence ID" value="CCX15457.1"/>
    <property type="molecule type" value="Genomic_DNA"/>
</dbReference>
<protein>
    <submittedName>
        <fullName evidence="1">Uncharacterized protein</fullName>
    </submittedName>
</protein>
<keyword evidence="2" id="KW-1185">Reference proteome</keyword>